<dbReference type="RefSeq" id="WP_390207038.1">
    <property type="nucleotide sequence ID" value="NZ_JBHTAX010000007.1"/>
</dbReference>
<dbReference type="EMBL" id="JBHTAX010000007">
    <property type="protein sequence ID" value="MFC7193202.1"/>
    <property type="molecule type" value="Genomic_DNA"/>
</dbReference>
<gene>
    <name evidence="1" type="ORF">ACFQL7_27730</name>
</gene>
<dbReference type="AlphaFoldDB" id="A0ABD5YYK4"/>
<accession>A0ABD5YYK4</accession>
<evidence type="ECO:0000313" key="1">
    <source>
        <dbReference type="EMBL" id="MFC7193202.1"/>
    </source>
</evidence>
<name>A0ABD5YYK4_9EURY</name>
<organism evidence="1 2">
    <name type="scientific">Halocatena marina</name>
    <dbReference type="NCBI Taxonomy" id="2934937"/>
    <lineage>
        <taxon>Archaea</taxon>
        <taxon>Methanobacteriati</taxon>
        <taxon>Methanobacteriota</taxon>
        <taxon>Stenosarchaea group</taxon>
        <taxon>Halobacteria</taxon>
        <taxon>Halobacteriales</taxon>
        <taxon>Natronomonadaceae</taxon>
        <taxon>Halocatena</taxon>
    </lineage>
</organism>
<dbReference type="Proteomes" id="UP001596417">
    <property type="component" value="Unassembled WGS sequence"/>
</dbReference>
<keyword evidence="2" id="KW-1185">Reference proteome</keyword>
<evidence type="ECO:0008006" key="3">
    <source>
        <dbReference type="Google" id="ProtNLM"/>
    </source>
</evidence>
<sequence length="97" mass="10706">MRSGSPTGLSSLLLLRCCAVAEAVWKPDRVSPTIDHWLFTVEEHSHSGVDTHRTPTESPLVGLPVVDTHLSLNLSLSGSPKIDAHRLHWKLWGVLDH</sequence>
<reference evidence="1 2" key="1">
    <citation type="journal article" date="2019" name="Int. J. Syst. Evol. Microbiol.">
        <title>The Global Catalogue of Microorganisms (GCM) 10K type strain sequencing project: providing services to taxonomists for standard genome sequencing and annotation.</title>
        <authorList>
            <consortium name="The Broad Institute Genomics Platform"/>
            <consortium name="The Broad Institute Genome Sequencing Center for Infectious Disease"/>
            <person name="Wu L."/>
            <person name="Ma J."/>
        </authorList>
    </citation>
    <scope>NUCLEOTIDE SEQUENCE [LARGE SCALE GENOMIC DNA]</scope>
    <source>
        <strain evidence="1 2">RDMS1</strain>
    </source>
</reference>
<comment type="caution">
    <text evidence="1">The sequence shown here is derived from an EMBL/GenBank/DDBJ whole genome shotgun (WGS) entry which is preliminary data.</text>
</comment>
<protein>
    <recommendedName>
        <fullName evidence="3">Secreted protein</fullName>
    </recommendedName>
</protein>
<evidence type="ECO:0000313" key="2">
    <source>
        <dbReference type="Proteomes" id="UP001596417"/>
    </source>
</evidence>
<proteinExistence type="predicted"/>